<evidence type="ECO:0000313" key="1">
    <source>
        <dbReference type="EMBL" id="SCX31835.1"/>
    </source>
</evidence>
<accession>A0A1R3U234</accession>
<reference evidence="2" key="1">
    <citation type="submission" date="2016-10" db="EMBL/GenBank/DDBJ databases">
        <authorList>
            <person name="Wibberg D."/>
        </authorList>
    </citation>
    <scope>NUCLEOTIDE SEQUENCE [LARGE SCALE GENOMIC DNA]</scope>
</reference>
<dbReference type="EMBL" id="FMUE01000010">
    <property type="protein sequence ID" value="SCX31835.1"/>
    <property type="molecule type" value="Genomic_DNA"/>
</dbReference>
<organism evidence="1 2">
    <name type="scientific">Agrobacterium rosae</name>
    <dbReference type="NCBI Taxonomy" id="1972867"/>
    <lineage>
        <taxon>Bacteria</taxon>
        <taxon>Pseudomonadati</taxon>
        <taxon>Pseudomonadota</taxon>
        <taxon>Alphaproteobacteria</taxon>
        <taxon>Hyphomicrobiales</taxon>
        <taxon>Rhizobiaceae</taxon>
        <taxon>Rhizobium/Agrobacterium group</taxon>
        <taxon>Agrobacterium</taxon>
    </lineage>
</organism>
<dbReference type="RefSeq" id="WP_143239445.1">
    <property type="nucleotide sequence ID" value="NZ_FMUE01000010.1"/>
</dbReference>
<proteinExistence type="predicted"/>
<gene>
    <name evidence="1" type="ORF">DSM25559_3812</name>
</gene>
<evidence type="ECO:0000313" key="2">
    <source>
        <dbReference type="Proteomes" id="UP000187891"/>
    </source>
</evidence>
<sequence>MREKRMRGRPTGTGVDDQRFLDEVADLLLNDPRMKPTAAMRHVIKERKGQWTAASEEAMKRRLQVKWKAGKGALQMQAKERSEEAQRSPTWVDIVNIGLHAAQAFKAWQTPENIAGLQRAADGFATMLNNFGDAFSHVKPMIINQEMQRNFSEVSRQMEGLKRISVPSDSPE</sequence>
<dbReference type="AlphaFoldDB" id="A0A1R3U234"/>
<dbReference type="Proteomes" id="UP000187891">
    <property type="component" value="Unassembled WGS sequence"/>
</dbReference>
<name>A0A1R3U234_9HYPH</name>
<protein>
    <submittedName>
        <fullName evidence="1">Uncharacterized protein</fullName>
    </submittedName>
</protein>